<evidence type="ECO:0000313" key="2">
    <source>
        <dbReference type="EMBL" id="SOK58621.1"/>
    </source>
</evidence>
<reference evidence="4" key="1">
    <citation type="submission" date="2017-10" db="EMBL/GenBank/DDBJ databases">
        <authorList>
            <person name="Skurnik M."/>
        </authorList>
    </citation>
    <scope>NUCLEOTIDE SEQUENCE [LARGE SCALE GENOMIC DNA]</scope>
</reference>
<feature type="transmembrane region" description="Helical" evidence="1">
    <location>
        <begin position="5"/>
        <end position="22"/>
    </location>
</feature>
<dbReference type="EMBL" id="LT960551">
    <property type="protein sequence ID" value="SOK58621.1"/>
    <property type="molecule type" value="Genomic_DNA"/>
</dbReference>
<dbReference type="Proteomes" id="UP000240931">
    <property type="component" value="Segment"/>
</dbReference>
<evidence type="ECO:0000313" key="5">
    <source>
        <dbReference type="Proteomes" id="UP000317227"/>
    </source>
</evidence>
<name>A0A2C9CXR9_9CAUD</name>
<dbReference type="RefSeq" id="YP_009623954.1">
    <property type="nucleotide sequence ID" value="NC_042116.1"/>
</dbReference>
<protein>
    <submittedName>
        <fullName evidence="2">Uncharacterized protein</fullName>
    </submittedName>
</protein>
<keyword evidence="1" id="KW-0812">Transmembrane</keyword>
<evidence type="ECO:0000313" key="4">
    <source>
        <dbReference type="Proteomes" id="UP000240931"/>
    </source>
</evidence>
<keyword evidence="1" id="KW-1133">Transmembrane helix</keyword>
<dbReference type="EMBL" id="LR596615">
    <property type="protein sequence ID" value="VUE36390.1"/>
    <property type="molecule type" value="Genomic_DNA"/>
</dbReference>
<accession>A0A2C9CXR9</accession>
<feature type="transmembrane region" description="Helical" evidence="1">
    <location>
        <begin position="49"/>
        <end position="69"/>
    </location>
</feature>
<gene>
    <name evidence="2" type="primary">g344</name>
</gene>
<keyword evidence="4" id="KW-1185">Reference proteome</keyword>
<dbReference type="GeneID" id="40100762"/>
<sequence length="121" mass="13909">MLWYILVILICISVDVLIWYLYHLWFREAEAFGLKDSFIDVLLDNQKNFWKSVLVSVIIATLICIVPLFKMGSCSLKGFITNANTQYSWVMNECQAKNAAGVYVDIERTRGIPSDDVHDVQ</sequence>
<reference evidence="2" key="2">
    <citation type="submission" date="2017-10" db="EMBL/GenBank/DDBJ databases">
        <authorList>
            <person name="Banno H."/>
            <person name="Chua N.-H."/>
        </authorList>
    </citation>
    <scope>NUCLEOTIDE SEQUENCE [LARGE SCALE GENOMIC DNA]</scope>
</reference>
<evidence type="ECO:0000256" key="1">
    <source>
        <dbReference type="SAM" id="Phobius"/>
    </source>
</evidence>
<reference evidence="3 5" key="3">
    <citation type="submission" date="2019-06" db="EMBL/GenBank/DDBJ databases">
        <authorList>
            <person name="Bower L."/>
            <person name="Leinonen R."/>
        </authorList>
    </citation>
    <scope>NUCLEOTIDE SEQUENCE [LARGE SCALE GENOMIC DNA]</scope>
</reference>
<keyword evidence="1" id="KW-0472">Membrane</keyword>
<dbReference type="KEGG" id="vg:40100762"/>
<evidence type="ECO:0000313" key="3">
    <source>
        <dbReference type="EMBL" id="VUE36390.1"/>
    </source>
</evidence>
<organism evidence="2 4">
    <name type="scientific">Yersinia phage fHe-Yen9-04</name>
    <dbReference type="NCBI Taxonomy" id="2052742"/>
    <lineage>
        <taxon>Viruses</taxon>
        <taxon>Duplodnaviria</taxon>
        <taxon>Heunggongvirae</taxon>
        <taxon>Uroviricota</taxon>
        <taxon>Caudoviricetes</taxon>
        <taxon>Eneladusvirus</taxon>
        <taxon>Eneladusvirus Yen904</taxon>
    </lineage>
</organism>
<dbReference type="OrthoDB" id="24152at10239"/>
<proteinExistence type="predicted"/>
<dbReference type="Proteomes" id="UP000317227">
    <property type="component" value="Segment"/>
</dbReference>